<dbReference type="AlphaFoldDB" id="X1BPF8"/>
<feature type="non-terminal residue" evidence="1">
    <location>
        <position position="87"/>
    </location>
</feature>
<organism evidence="1">
    <name type="scientific">marine sediment metagenome</name>
    <dbReference type="NCBI Taxonomy" id="412755"/>
    <lineage>
        <taxon>unclassified sequences</taxon>
        <taxon>metagenomes</taxon>
        <taxon>ecological metagenomes</taxon>
    </lineage>
</organism>
<accession>X1BPF8</accession>
<proteinExistence type="predicted"/>
<name>X1BPF8_9ZZZZ</name>
<dbReference type="EMBL" id="BART01009947">
    <property type="protein sequence ID" value="GAG83062.1"/>
    <property type="molecule type" value="Genomic_DNA"/>
</dbReference>
<evidence type="ECO:0000313" key="1">
    <source>
        <dbReference type="EMBL" id="GAG83062.1"/>
    </source>
</evidence>
<sequence length="87" mass="10334">MNNPAYDYFSEEIENILNKDLSAEKYPELLKAYKAIKEKSSPYLEELEFKELLEENVIPILKERIAFSQYSNEPQRGRFPVMNEIWG</sequence>
<reference evidence="1" key="1">
    <citation type="journal article" date="2014" name="Front. Microbiol.">
        <title>High frequency of phylogenetically diverse reductive dehalogenase-homologous genes in deep subseafloor sedimentary metagenomes.</title>
        <authorList>
            <person name="Kawai M."/>
            <person name="Futagami T."/>
            <person name="Toyoda A."/>
            <person name="Takaki Y."/>
            <person name="Nishi S."/>
            <person name="Hori S."/>
            <person name="Arai W."/>
            <person name="Tsubouchi T."/>
            <person name="Morono Y."/>
            <person name="Uchiyama I."/>
            <person name="Ito T."/>
            <person name="Fujiyama A."/>
            <person name="Inagaki F."/>
            <person name="Takami H."/>
        </authorList>
    </citation>
    <scope>NUCLEOTIDE SEQUENCE</scope>
    <source>
        <strain evidence="1">Expedition CK06-06</strain>
    </source>
</reference>
<protein>
    <submittedName>
        <fullName evidence="1">Uncharacterized protein</fullName>
    </submittedName>
</protein>
<gene>
    <name evidence="1" type="ORF">S01H4_21856</name>
</gene>
<comment type="caution">
    <text evidence="1">The sequence shown here is derived from an EMBL/GenBank/DDBJ whole genome shotgun (WGS) entry which is preliminary data.</text>
</comment>